<dbReference type="PANTHER" id="PTHR22762">
    <property type="entry name" value="ALPHA-GLUCOSIDASE"/>
    <property type="match status" value="1"/>
</dbReference>
<protein>
    <recommendedName>
        <fullName evidence="3">Glycoside hydrolase family 31 TIM barrel domain-containing protein</fullName>
    </recommendedName>
</protein>
<dbReference type="GO" id="GO:0004558">
    <property type="term" value="F:alpha-1,4-glucosidase activity"/>
    <property type="evidence" value="ECO:0007669"/>
    <property type="project" value="TreeGrafter"/>
</dbReference>
<evidence type="ECO:0000256" key="1">
    <source>
        <dbReference type="ARBA" id="ARBA00007806"/>
    </source>
</evidence>
<organism evidence="4 5">
    <name type="scientific">Gulo gulo</name>
    <name type="common">Wolverine</name>
    <name type="synonym">Gluton</name>
    <dbReference type="NCBI Taxonomy" id="48420"/>
    <lineage>
        <taxon>Eukaryota</taxon>
        <taxon>Metazoa</taxon>
        <taxon>Chordata</taxon>
        <taxon>Craniata</taxon>
        <taxon>Vertebrata</taxon>
        <taxon>Euteleostomi</taxon>
        <taxon>Mammalia</taxon>
        <taxon>Eutheria</taxon>
        <taxon>Laurasiatheria</taxon>
        <taxon>Carnivora</taxon>
        <taxon>Caniformia</taxon>
        <taxon>Musteloidea</taxon>
        <taxon>Mustelidae</taxon>
        <taxon>Guloninae</taxon>
        <taxon>Gulo</taxon>
    </lineage>
</organism>
<feature type="domain" description="Glycoside hydrolase family 31 TIM barrel" evidence="3">
    <location>
        <begin position="1"/>
        <end position="82"/>
    </location>
</feature>
<dbReference type="PANTHER" id="PTHR22762:SF122">
    <property type="entry name" value="MALTASE-GLUCOAMYLASE 2-RELATED"/>
    <property type="match status" value="1"/>
</dbReference>
<proteinExistence type="inferred from homology"/>
<name>A0A9X9M1G0_GULGU</name>
<dbReference type="GO" id="GO:0005975">
    <property type="term" value="P:carbohydrate metabolic process"/>
    <property type="evidence" value="ECO:0007669"/>
    <property type="project" value="InterPro"/>
</dbReference>
<accession>A0A9X9M1G0</accession>
<dbReference type="Pfam" id="PF01055">
    <property type="entry name" value="Glyco_hydro_31_2nd"/>
    <property type="match status" value="1"/>
</dbReference>
<comment type="caution">
    <text evidence="4">The sequence shown here is derived from an EMBL/GenBank/DDBJ whole genome shotgun (WGS) entry which is preliminary data.</text>
</comment>
<evidence type="ECO:0000259" key="3">
    <source>
        <dbReference type="Pfam" id="PF01055"/>
    </source>
</evidence>
<dbReference type="InterPro" id="IPR017853">
    <property type="entry name" value="GH"/>
</dbReference>
<gene>
    <name evidence="4" type="ORF">BN2614_LOCUS7</name>
</gene>
<dbReference type="Gene3D" id="3.20.20.80">
    <property type="entry name" value="Glycosidases"/>
    <property type="match status" value="1"/>
</dbReference>
<keyword evidence="2" id="KW-0326">Glycosidase</keyword>
<evidence type="ECO:0000256" key="2">
    <source>
        <dbReference type="RuleBase" id="RU361185"/>
    </source>
</evidence>
<comment type="similarity">
    <text evidence="1 2">Belongs to the glycosyl hydrolase 31 family.</text>
</comment>
<evidence type="ECO:0000313" key="5">
    <source>
        <dbReference type="Proteomes" id="UP000269945"/>
    </source>
</evidence>
<dbReference type="AlphaFoldDB" id="A0A9X9M1G0"/>
<sequence>MMEFSLFGISYTGADICGFFGNAEYEMCVRWMQLGAFYPFSRNHNTIGTRRQDPVAWNSTFEMFSRKVLQTRYTLLPYLYTLMHKAHVEGSTVVRPLFHEILSQFLLIFPEPIGMTIAWNLAMCRQVNGKSWMHPLTTSTFTSEEATSCLGKSPR</sequence>
<dbReference type="InterPro" id="IPR000322">
    <property type="entry name" value="Glyco_hydro_31_TIM"/>
</dbReference>
<dbReference type="Proteomes" id="UP000269945">
    <property type="component" value="Unassembled WGS sequence"/>
</dbReference>
<keyword evidence="5" id="KW-1185">Reference proteome</keyword>
<evidence type="ECO:0000313" key="4">
    <source>
        <dbReference type="EMBL" id="VCX17260.1"/>
    </source>
</evidence>
<dbReference type="SUPFAM" id="SSF51445">
    <property type="entry name" value="(Trans)glycosidases"/>
    <property type="match status" value="1"/>
</dbReference>
<reference evidence="4 5" key="1">
    <citation type="submission" date="2018-10" db="EMBL/GenBank/DDBJ databases">
        <authorList>
            <person name="Ekblom R."/>
            <person name="Jareborg N."/>
        </authorList>
    </citation>
    <scope>NUCLEOTIDE SEQUENCE [LARGE SCALE GENOMIC DNA]</scope>
    <source>
        <tissue evidence="4">Muscle</tissue>
    </source>
</reference>
<keyword evidence="2" id="KW-0378">Hydrolase</keyword>
<dbReference type="EMBL" id="CYRY02036347">
    <property type="protein sequence ID" value="VCX17260.1"/>
    <property type="molecule type" value="Genomic_DNA"/>
</dbReference>